<dbReference type="AlphaFoldDB" id="A0AAW2B6U3"/>
<gene>
    <name evidence="1" type="ORF">ABG768_001208</name>
</gene>
<comment type="caution">
    <text evidence="1">The sequence shown here is derived from an EMBL/GenBank/DDBJ whole genome shotgun (WGS) entry which is preliminary data.</text>
</comment>
<organism evidence="1 2">
    <name type="scientific">Culter alburnus</name>
    <name type="common">Topmouth culter</name>
    <dbReference type="NCBI Taxonomy" id="194366"/>
    <lineage>
        <taxon>Eukaryota</taxon>
        <taxon>Metazoa</taxon>
        <taxon>Chordata</taxon>
        <taxon>Craniata</taxon>
        <taxon>Vertebrata</taxon>
        <taxon>Euteleostomi</taxon>
        <taxon>Actinopterygii</taxon>
        <taxon>Neopterygii</taxon>
        <taxon>Teleostei</taxon>
        <taxon>Ostariophysi</taxon>
        <taxon>Cypriniformes</taxon>
        <taxon>Xenocyprididae</taxon>
        <taxon>Xenocypridinae</taxon>
        <taxon>Culter</taxon>
    </lineage>
</organism>
<evidence type="ECO:0000313" key="2">
    <source>
        <dbReference type="Proteomes" id="UP001479290"/>
    </source>
</evidence>
<sequence>MDFLKAVGAVASGVAEGTVGVVRAVVDVPVGIVKGAADSIKEASSKIDSASTPGEGVNAVFGLLASPVTGAVAGGTKEIVTAPGKVVQSVADGIDKVLDD</sequence>
<name>A0AAW2B6U3_CULAL</name>
<dbReference type="EMBL" id="JAWDJR010000001">
    <property type="protein sequence ID" value="KAK9981684.1"/>
    <property type="molecule type" value="Genomic_DNA"/>
</dbReference>
<accession>A0AAW2B6U3</accession>
<keyword evidence="2" id="KW-1185">Reference proteome</keyword>
<evidence type="ECO:0000313" key="1">
    <source>
        <dbReference type="EMBL" id="KAK9981684.1"/>
    </source>
</evidence>
<dbReference type="Proteomes" id="UP001479290">
    <property type="component" value="Unassembled WGS sequence"/>
</dbReference>
<reference evidence="1 2" key="1">
    <citation type="submission" date="2024-05" db="EMBL/GenBank/DDBJ databases">
        <title>A high-quality chromosomal-level genome assembly of Topmouth culter (Culter alburnus).</title>
        <authorList>
            <person name="Zhao H."/>
        </authorList>
    </citation>
    <scope>NUCLEOTIDE SEQUENCE [LARGE SCALE GENOMIC DNA]</scope>
    <source>
        <strain evidence="1">CATC2023</strain>
        <tissue evidence="1">Muscle</tissue>
    </source>
</reference>
<proteinExistence type="predicted"/>
<protein>
    <submittedName>
        <fullName evidence="1">Uncharacterized protein</fullName>
    </submittedName>
</protein>